<dbReference type="InterPro" id="IPR000719">
    <property type="entry name" value="Prot_kinase_dom"/>
</dbReference>
<keyword evidence="4" id="KW-0067">ATP-binding</keyword>
<sequence length="469" mass="50754">MRPVSDLPGPGDVVDGFRIGERFHAGGMGVIYRVTGPDPGFPMIMKIPRLGPGEPASSVISFEVEQTVLAALKGPHVPRFVAAGDLERQPYLVMEEVRGRSLKEWVGDEPVPLDEVVRIGIALATALHDLHQQEAIHLDLKPANVVFRPTGEAVLVDFGLAHHAHYPDLLAEEFRRPIGSAPYIAPEQVVGARSDPRSDLFALGVVLYELATGRLPFGAPTTPGGLRRRLYRDPTPPRALVPALPEWFQELVLRCLEPDAGRRHASAAQVAFDLAHPDQVAITERGRRRRAAGPLTLFRRWIKAAGYEPAPLALPSTELSGAAIVLACIATQHTNEAQFEAIRQTVRRLLSLQDARRLAVATVIRPTPELGGSSADETAAHQRIKHLALLRHWAEPLALEAGQVSLHVIESGDPAQALVDYARANGVEHLVIGAPPPDVPLRGILGTVATKVALEAPCTVTLVRPPGRR</sequence>
<evidence type="ECO:0000256" key="4">
    <source>
        <dbReference type="ARBA" id="ARBA00022840"/>
    </source>
</evidence>
<dbReference type="InterPro" id="IPR006016">
    <property type="entry name" value="UspA"/>
</dbReference>
<accession>Q2IFW0</accession>
<dbReference type="InterPro" id="IPR011009">
    <property type="entry name" value="Kinase-like_dom_sf"/>
</dbReference>
<evidence type="ECO:0000313" key="7">
    <source>
        <dbReference type="Proteomes" id="UP000001935"/>
    </source>
</evidence>
<keyword evidence="1" id="KW-0808">Transferase</keyword>
<dbReference type="SUPFAM" id="SSF52402">
    <property type="entry name" value="Adenine nucleotide alpha hydrolases-like"/>
    <property type="match status" value="1"/>
</dbReference>
<proteinExistence type="predicted"/>
<dbReference type="HOGENOM" id="CLU_586145_0_0_7"/>
<evidence type="ECO:0000256" key="3">
    <source>
        <dbReference type="ARBA" id="ARBA00022777"/>
    </source>
</evidence>
<dbReference type="SMART" id="SM00220">
    <property type="entry name" value="S_TKc"/>
    <property type="match status" value="1"/>
</dbReference>
<dbReference type="GO" id="GO:0005524">
    <property type="term" value="F:ATP binding"/>
    <property type="evidence" value="ECO:0007669"/>
    <property type="project" value="UniProtKB-KW"/>
</dbReference>
<keyword evidence="3 6" id="KW-0418">Kinase</keyword>
<dbReference type="eggNOG" id="COG0589">
    <property type="taxonomic scope" value="Bacteria"/>
</dbReference>
<evidence type="ECO:0000256" key="2">
    <source>
        <dbReference type="ARBA" id="ARBA00022741"/>
    </source>
</evidence>
<evidence type="ECO:0000313" key="6">
    <source>
        <dbReference type="EMBL" id="ABC83465.1"/>
    </source>
</evidence>
<keyword evidence="2" id="KW-0547">Nucleotide-binding</keyword>
<dbReference type="eggNOG" id="COG0515">
    <property type="taxonomic scope" value="Bacteria"/>
</dbReference>
<name>Q2IFW0_ANADE</name>
<gene>
    <name evidence="6" type="ordered locus">Adeh_3699</name>
</gene>
<dbReference type="Pfam" id="PF00582">
    <property type="entry name" value="Usp"/>
    <property type="match status" value="1"/>
</dbReference>
<dbReference type="GO" id="GO:0004674">
    <property type="term" value="F:protein serine/threonine kinase activity"/>
    <property type="evidence" value="ECO:0007669"/>
    <property type="project" value="UniProtKB-KW"/>
</dbReference>
<organism evidence="6 7">
    <name type="scientific">Anaeromyxobacter dehalogenans (strain 2CP-C)</name>
    <dbReference type="NCBI Taxonomy" id="290397"/>
    <lineage>
        <taxon>Bacteria</taxon>
        <taxon>Pseudomonadati</taxon>
        <taxon>Myxococcota</taxon>
        <taxon>Myxococcia</taxon>
        <taxon>Myxococcales</taxon>
        <taxon>Cystobacterineae</taxon>
        <taxon>Anaeromyxobacteraceae</taxon>
        <taxon>Anaeromyxobacter</taxon>
    </lineage>
</organism>
<dbReference type="CDD" id="cd14014">
    <property type="entry name" value="STKc_PknB_like"/>
    <property type="match status" value="1"/>
</dbReference>
<dbReference type="Gene3D" id="3.30.200.20">
    <property type="entry name" value="Phosphorylase Kinase, domain 1"/>
    <property type="match status" value="1"/>
</dbReference>
<dbReference type="KEGG" id="ade:Adeh_3699"/>
<dbReference type="Pfam" id="PF00069">
    <property type="entry name" value="Pkinase"/>
    <property type="match status" value="1"/>
</dbReference>
<dbReference type="PROSITE" id="PS50011">
    <property type="entry name" value="PROTEIN_KINASE_DOM"/>
    <property type="match status" value="1"/>
</dbReference>
<feature type="domain" description="Protein kinase" evidence="5">
    <location>
        <begin position="17"/>
        <end position="279"/>
    </location>
</feature>
<dbReference type="PANTHER" id="PTHR43289">
    <property type="entry name" value="MITOGEN-ACTIVATED PROTEIN KINASE KINASE KINASE 20-RELATED"/>
    <property type="match status" value="1"/>
</dbReference>
<dbReference type="Gene3D" id="1.10.510.10">
    <property type="entry name" value="Transferase(Phosphotransferase) domain 1"/>
    <property type="match status" value="1"/>
</dbReference>
<keyword evidence="6" id="KW-0723">Serine/threonine-protein kinase</keyword>
<dbReference type="Gene3D" id="3.40.50.620">
    <property type="entry name" value="HUPs"/>
    <property type="match status" value="1"/>
</dbReference>
<evidence type="ECO:0000259" key="5">
    <source>
        <dbReference type="PROSITE" id="PS50011"/>
    </source>
</evidence>
<dbReference type="CDD" id="cd00293">
    <property type="entry name" value="USP-like"/>
    <property type="match status" value="1"/>
</dbReference>
<dbReference type="AlphaFoldDB" id="Q2IFW0"/>
<evidence type="ECO:0000256" key="1">
    <source>
        <dbReference type="ARBA" id="ARBA00022679"/>
    </source>
</evidence>
<protein>
    <submittedName>
        <fullName evidence="6">Serine/threonine protein kinase</fullName>
    </submittedName>
</protein>
<dbReference type="SUPFAM" id="SSF56112">
    <property type="entry name" value="Protein kinase-like (PK-like)"/>
    <property type="match status" value="1"/>
</dbReference>
<dbReference type="EMBL" id="CP000251">
    <property type="protein sequence ID" value="ABC83465.1"/>
    <property type="molecule type" value="Genomic_DNA"/>
</dbReference>
<dbReference type="STRING" id="290397.Adeh_3699"/>
<dbReference type="PANTHER" id="PTHR43289:SF34">
    <property type="entry name" value="SERINE_THREONINE-PROTEIN KINASE YBDM-RELATED"/>
    <property type="match status" value="1"/>
</dbReference>
<reference evidence="6 7" key="1">
    <citation type="submission" date="2006-01" db="EMBL/GenBank/DDBJ databases">
        <title>Complete sequence of Anaeromyxobacter dehalogenans 2CP-C.</title>
        <authorList>
            <consortium name="US DOE Joint Genome Institute"/>
            <person name="Copeland A."/>
            <person name="Lucas S."/>
            <person name="Lapidus A."/>
            <person name="Barry K."/>
            <person name="Detter J.C."/>
            <person name="Glavina T."/>
            <person name="Hammon N."/>
            <person name="Israni S."/>
            <person name="Pitluck S."/>
            <person name="Brettin T."/>
            <person name="Bruce D."/>
            <person name="Han C."/>
            <person name="Tapia R."/>
            <person name="Gilna P."/>
            <person name="Kiss H."/>
            <person name="Schmutz J."/>
            <person name="Larimer F."/>
            <person name="Land M."/>
            <person name="Kyrpides N."/>
            <person name="Anderson I."/>
            <person name="Sanford R.A."/>
            <person name="Ritalahti K.M."/>
            <person name="Thomas H.S."/>
            <person name="Kirby J.R."/>
            <person name="Zhulin I.B."/>
            <person name="Loeffler F.E."/>
            <person name="Richardson P."/>
        </authorList>
    </citation>
    <scope>NUCLEOTIDE SEQUENCE [LARGE SCALE GENOMIC DNA]</scope>
    <source>
        <strain evidence="6 7">2CP-C</strain>
    </source>
</reference>
<dbReference type="Proteomes" id="UP000001935">
    <property type="component" value="Chromosome"/>
</dbReference>
<dbReference type="InterPro" id="IPR014729">
    <property type="entry name" value="Rossmann-like_a/b/a_fold"/>
</dbReference>